<dbReference type="PANTHER" id="PTHR15622">
    <property type="entry name" value="WD40 REPEAT PROTEIN"/>
    <property type="match status" value="1"/>
</dbReference>
<gene>
    <name evidence="2" type="ORF">BO85DRAFT_501519</name>
</gene>
<sequence>MAKPYASQPLYHSIVLPVTLEHTTAVLVQDMSTNPHTLGLWNIAHRILRLWNTAMSRAVQSQIKMCEGPIKSLAISPFNDLLASCSYLDEVSVWNVKGGIPQNQLEALKNPITGPGFSGDGRLVAAFAEETIMVCDTGSGKFIRALDLNIDDSDIEYYASIKAAFRPDGKVITWALDTLQFQVWDPISGKKFETSDGSIELKSSEVSHFGHLLAVTDHAKIGIRELSTGKHIYLKKSYYLSMRMAFSPNDLTLAVFSKSCGKLTLELWDVPSYELHCSIDGVTGRYIHFFENGKYVSTVQKLYHIETDTEGHLVSLSAIEHRLPRQGQDSMSS</sequence>
<organism evidence="2 3">
    <name type="scientific">Aspergillus piperis CBS 112811</name>
    <dbReference type="NCBI Taxonomy" id="1448313"/>
    <lineage>
        <taxon>Eukaryota</taxon>
        <taxon>Fungi</taxon>
        <taxon>Dikarya</taxon>
        <taxon>Ascomycota</taxon>
        <taxon>Pezizomycotina</taxon>
        <taxon>Eurotiomycetes</taxon>
        <taxon>Eurotiomycetidae</taxon>
        <taxon>Eurotiales</taxon>
        <taxon>Aspergillaceae</taxon>
        <taxon>Aspergillus</taxon>
        <taxon>Aspergillus subgen. Circumdati</taxon>
    </lineage>
</organism>
<dbReference type="SUPFAM" id="SSF69322">
    <property type="entry name" value="Tricorn protease domain 2"/>
    <property type="match status" value="1"/>
</dbReference>
<dbReference type="GeneID" id="37167575"/>
<dbReference type="InterPro" id="IPR051983">
    <property type="entry name" value="WSB_SOCS-box_domain"/>
</dbReference>
<name>A0A8G1REP3_9EURO</name>
<dbReference type="Proteomes" id="UP000249526">
    <property type="component" value="Unassembled WGS sequence"/>
</dbReference>
<proteinExistence type="predicted"/>
<dbReference type="InterPro" id="IPR015943">
    <property type="entry name" value="WD40/YVTN_repeat-like_dom_sf"/>
</dbReference>
<dbReference type="AlphaFoldDB" id="A0A8G1REP3"/>
<dbReference type="Gene3D" id="2.130.10.10">
    <property type="entry name" value="YVTN repeat-like/Quinoprotein amine dehydrogenase"/>
    <property type="match status" value="2"/>
</dbReference>
<evidence type="ECO:0000256" key="1">
    <source>
        <dbReference type="ARBA" id="ARBA00022786"/>
    </source>
</evidence>
<accession>A0A8G1REP3</accession>
<keyword evidence="1" id="KW-0833">Ubl conjugation pathway</keyword>
<keyword evidence="3" id="KW-1185">Reference proteome</keyword>
<reference evidence="2 3" key="1">
    <citation type="submission" date="2018-02" db="EMBL/GenBank/DDBJ databases">
        <title>The genomes of Aspergillus section Nigri reveals drivers in fungal speciation.</title>
        <authorList>
            <consortium name="DOE Joint Genome Institute"/>
            <person name="Vesth T.C."/>
            <person name="Nybo J."/>
            <person name="Theobald S."/>
            <person name="Brandl J."/>
            <person name="Frisvad J.C."/>
            <person name="Nielsen K.F."/>
            <person name="Lyhne E.K."/>
            <person name="Kogle M.E."/>
            <person name="Kuo A."/>
            <person name="Riley R."/>
            <person name="Clum A."/>
            <person name="Nolan M."/>
            <person name="Lipzen A."/>
            <person name="Salamov A."/>
            <person name="Henrissat B."/>
            <person name="Wiebenga A."/>
            <person name="De vries R.P."/>
            <person name="Grigoriev I.V."/>
            <person name="Mortensen U.H."/>
            <person name="Andersen M.R."/>
            <person name="Baker S.E."/>
        </authorList>
    </citation>
    <scope>NUCLEOTIDE SEQUENCE [LARGE SCALE GENOMIC DNA]</scope>
    <source>
        <strain evidence="2 3">CBS 112811</strain>
    </source>
</reference>
<evidence type="ECO:0000313" key="3">
    <source>
        <dbReference type="Proteomes" id="UP000249526"/>
    </source>
</evidence>
<dbReference type="GO" id="GO:0000209">
    <property type="term" value="P:protein polyubiquitination"/>
    <property type="evidence" value="ECO:0007669"/>
    <property type="project" value="TreeGrafter"/>
</dbReference>
<dbReference type="PANTHER" id="PTHR15622:SF2">
    <property type="entry name" value="U4_U6 SMALL NUCLEAR RIBONUCLEOPROTEIN PRP4"/>
    <property type="match status" value="1"/>
</dbReference>
<dbReference type="EMBL" id="KZ825055">
    <property type="protein sequence ID" value="RAH61930.1"/>
    <property type="molecule type" value="Genomic_DNA"/>
</dbReference>
<protein>
    <submittedName>
        <fullName evidence="2">WD40 repeat-like protein</fullName>
    </submittedName>
</protein>
<evidence type="ECO:0000313" key="2">
    <source>
        <dbReference type="EMBL" id="RAH61930.1"/>
    </source>
</evidence>
<dbReference type="RefSeq" id="XP_025519852.1">
    <property type="nucleotide sequence ID" value="XM_025664173.1"/>
</dbReference>